<dbReference type="SUPFAM" id="SSF53850">
    <property type="entry name" value="Periplasmic binding protein-like II"/>
    <property type="match status" value="1"/>
</dbReference>
<keyword evidence="4" id="KW-0574">Periplasm</keyword>
<comment type="similarity">
    <text evidence="2">Belongs to the bacterial solute-binding protein 1 family.</text>
</comment>
<dbReference type="AlphaFoldDB" id="A0A5B9DJL0"/>
<dbReference type="RefSeq" id="WP_049704062.1">
    <property type="nucleotide sequence ID" value="NZ_BMFM01000001.1"/>
</dbReference>
<dbReference type="OrthoDB" id="8663148at2"/>
<reference evidence="5 6" key="1">
    <citation type="journal article" date="2015" name="Int. J. Syst. Evol. Microbiol.">
        <title>Youhaiella tibetensis gen. nov., sp. nov., isolated from subsurface sediment.</title>
        <authorList>
            <person name="Wang Y.X."/>
            <person name="Huang F.Q."/>
            <person name="Nogi Y."/>
            <person name="Pang S.J."/>
            <person name="Wang P.K."/>
            <person name="Lv J."/>
        </authorList>
    </citation>
    <scope>NUCLEOTIDE SEQUENCE [LARGE SCALE GENOMIC DNA]</scope>
    <source>
        <strain evidence="6">fig4</strain>
    </source>
</reference>
<keyword evidence="6" id="KW-1185">Reference proteome</keyword>
<dbReference type="InterPro" id="IPR006059">
    <property type="entry name" value="SBP"/>
</dbReference>
<keyword evidence="3" id="KW-0813">Transport</keyword>
<evidence type="ECO:0000256" key="1">
    <source>
        <dbReference type="ARBA" id="ARBA00004418"/>
    </source>
</evidence>
<proteinExistence type="inferred from homology"/>
<dbReference type="KEGG" id="yti:FNA67_04570"/>
<protein>
    <submittedName>
        <fullName evidence="5">Carbohydrate ABC transporter substrate-binding protein</fullName>
    </submittedName>
</protein>
<gene>
    <name evidence="5" type="ORF">FNA67_04570</name>
</gene>
<dbReference type="Gene3D" id="3.40.190.10">
    <property type="entry name" value="Periplasmic binding protein-like II"/>
    <property type="match status" value="2"/>
</dbReference>
<evidence type="ECO:0000313" key="6">
    <source>
        <dbReference type="Proteomes" id="UP000321062"/>
    </source>
</evidence>
<dbReference type="EMBL" id="CP041690">
    <property type="protein sequence ID" value="QEE19491.1"/>
    <property type="molecule type" value="Genomic_DNA"/>
</dbReference>
<sequence length="456" mass="49021">MHKLLLAGVSAIALALTGISGASAQDLKFPKGEGAFSWKALDDFAAAHKGLEGQKLTIWGPWREGGDKEQFETVLAYFKDATGIDVSYASSENYEQQAVIDTAAGSAANITILPQPGLLADLASKGYLTPLGDDLAARVKEEYAAGDSWVSLGTYKGKDGNPAFFAVPYKADLKSLVWYSPDNFAEKGYEVPQTFEDMMALSKKIIADGGTPWCIGLGSGGATGWPATDWIEDIMLRTQSPEDYDKWVTNDLKFNDPKVVGALDIFGEIAKDDKMVAGGAKAVGTTDFRDSPKGLFTVPPQCYMHHQASFIPSFFPEGTQLGTDASFFYFPPFADKDLGKPVLGAGTLVTITKDSPTAKAFIDFVQNPISNEIWMAQSGFLSPLKSANIETYGNDTLKGEGKILLDATTFRFDGSDMMPGAIGAGAFWTGMVDFVNGKSSQDVADEIQKAWDSIKK</sequence>
<dbReference type="Proteomes" id="UP000321062">
    <property type="component" value="Chromosome"/>
</dbReference>
<evidence type="ECO:0000256" key="4">
    <source>
        <dbReference type="ARBA" id="ARBA00022764"/>
    </source>
</evidence>
<evidence type="ECO:0000313" key="5">
    <source>
        <dbReference type="EMBL" id="QEE19491.1"/>
    </source>
</evidence>
<evidence type="ECO:0000256" key="3">
    <source>
        <dbReference type="ARBA" id="ARBA00022448"/>
    </source>
</evidence>
<accession>A0A5B9DJL0</accession>
<organism evidence="5 6">
    <name type="scientific">Paradevosia tibetensis</name>
    <dbReference type="NCBI Taxonomy" id="1447062"/>
    <lineage>
        <taxon>Bacteria</taxon>
        <taxon>Pseudomonadati</taxon>
        <taxon>Pseudomonadota</taxon>
        <taxon>Alphaproteobacteria</taxon>
        <taxon>Hyphomicrobiales</taxon>
        <taxon>Devosiaceae</taxon>
        <taxon>Paradevosia</taxon>
    </lineage>
</organism>
<dbReference type="PANTHER" id="PTHR43649">
    <property type="entry name" value="ARABINOSE-BINDING PROTEIN-RELATED"/>
    <property type="match status" value="1"/>
</dbReference>
<name>A0A5B9DJL0_9HYPH</name>
<dbReference type="PANTHER" id="PTHR43649:SF29">
    <property type="entry name" value="OSMOPROTECTIVE COMPOUNDS-BINDING PROTEIN GGTB"/>
    <property type="match status" value="1"/>
</dbReference>
<dbReference type="Pfam" id="PF01547">
    <property type="entry name" value="SBP_bac_1"/>
    <property type="match status" value="1"/>
</dbReference>
<comment type="subcellular location">
    <subcellularLocation>
        <location evidence="1">Periplasm</location>
    </subcellularLocation>
</comment>
<dbReference type="InterPro" id="IPR050490">
    <property type="entry name" value="Bact_solute-bd_prot1"/>
</dbReference>
<dbReference type="GO" id="GO:0042597">
    <property type="term" value="C:periplasmic space"/>
    <property type="evidence" value="ECO:0007669"/>
    <property type="project" value="UniProtKB-SubCell"/>
</dbReference>
<evidence type="ECO:0000256" key="2">
    <source>
        <dbReference type="ARBA" id="ARBA00008520"/>
    </source>
</evidence>